<dbReference type="InParanoid" id="H0EI08"/>
<protein>
    <submittedName>
        <fullName evidence="6">Uncharacterized protein</fullName>
    </submittedName>
</protein>
<evidence type="ECO:0000313" key="7">
    <source>
        <dbReference type="Proteomes" id="UP000005446"/>
    </source>
</evidence>
<dbReference type="Gene3D" id="6.10.110.10">
    <property type="match status" value="1"/>
</dbReference>
<comment type="similarity">
    <text evidence="2">Belongs to the IFI6/IFI27 family.</text>
</comment>
<name>H0EI08_GLAL7</name>
<evidence type="ECO:0000256" key="2">
    <source>
        <dbReference type="ARBA" id="ARBA00007262"/>
    </source>
</evidence>
<dbReference type="Pfam" id="PF06140">
    <property type="entry name" value="Ifi-6-16"/>
    <property type="match status" value="1"/>
</dbReference>
<evidence type="ECO:0000256" key="3">
    <source>
        <dbReference type="ARBA" id="ARBA00022692"/>
    </source>
</evidence>
<evidence type="ECO:0000256" key="4">
    <source>
        <dbReference type="ARBA" id="ARBA00022989"/>
    </source>
</evidence>
<evidence type="ECO:0000256" key="1">
    <source>
        <dbReference type="ARBA" id="ARBA00004141"/>
    </source>
</evidence>
<evidence type="ECO:0000313" key="6">
    <source>
        <dbReference type="EMBL" id="EHL01801.1"/>
    </source>
</evidence>
<dbReference type="OrthoDB" id="1668230at2759"/>
<dbReference type="PANTHER" id="PTHR16932:SF18">
    <property type="entry name" value="INTERFERON, ALPHA-INDUCIBLE PROTEIN 27-LIKE 2"/>
    <property type="match status" value="1"/>
</dbReference>
<gene>
    <name evidence="6" type="ORF">M7I_2153</name>
</gene>
<proteinExistence type="inferred from homology"/>
<organism evidence="6 7">
    <name type="scientific">Glarea lozoyensis (strain ATCC 74030 / MF5533)</name>
    <dbReference type="NCBI Taxonomy" id="1104152"/>
    <lineage>
        <taxon>Eukaryota</taxon>
        <taxon>Fungi</taxon>
        <taxon>Dikarya</taxon>
        <taxon>Ascomycota</taxon>
        <taxon>Pezizomycotina</taxon>
        <taxon>Leotiomycetes</taxon>
        <taxon>Helotiales</taxon>
        <taxon>Helotiaceae</taxon>
        <taxon>Glarea</taxon>
    </lineage>
</organism>
<dbReference type="HOGENOM" id="CLU_906116_0_0_1"/>
<dbReference type="InterPro" id="IPR038213">
    <property type="entry name" value="IFI6/IFI27-like_sf"/>
</dbReference>
<reference evidence="6 7" key="1">
    <citation type="journal article" date="2012" name="Eukaryot. Cell">
        <title>Genome sequence of the fungus Glarea lozoyensis: the first genome sequence of a species from the Helotiaceae family.</title>
        <authorList>
            <person name="Youssar L."/>
            <person name="Gruening B.A."/>
            <person name="Erxleben A."/>
            <person name="Guenther S."/>
            <person name="Huettel W."/>
        </authorList>
    </citation>
    <scope>NUCLEOTIDE SEQUENCE [LARGE SCALE GENOMIC DNA]</scope>
    <source>
        <strain evidence="7">ATCC 74030 / MF5533</strain>
    </source>
</reference>
<evidence type="ECO:0000256" key="5">
    <source>
        <dbReference type="ARBA" id="ARBA00023136"/>
    </source>
</evidence>
<sequence length="319" mass="34227">MGQKVSTVPCRLSYRNRSSNRLYIAEDLTNIASIVIRMKWVANIYKTFKESPSSSPYHVRELHFILNPDGTIQDGGKRVKPAVYISPAQEYPARYRLPKVLNCLATPTNETVERRELFALGGLFYHILSGKKLLDGLSGDEKIQARFVAGRFPEDVYGLPMARTILGCWSLEFGEHESRFLVDGESDSYDACSGSENCDALLNGIIKIGVGAALSALAAPVVIPAILGILGFSALGPVAGGVAAGWQSGIGLVQAGSLFAWCQSVAMGGTAILGTFTTSMGFGGAIAAAIASAMKGEREDPDHLKQEFLKTWMSVKESG</sequence>
<keyword evidence="5" id="KW-0472">Membrane</keyword>
<accession>H0EI08</accession>
<dbReference type="Proteomes" id="UP000005446">
    <property type="component" value="Unassembled WGS sequence"/>
</dbReference>
<keyword evidence="3" id="KW-0812">Transmembrane</keyword>
<dbReference type="InterPro" id="IPR009311">
    <property type="entry name" value="IFI6/IFI27-like"/>
</dbReference>
<comment type="subcellular location">
    <subcellularLocation>
        <location evidence="1">Membrane</location>
        <topology evidence="1">Multi-pass membrane protein</topology>
    </subcellularLocation>
</comment>
<dbReference type="GO" id="GO:0016020">
    <property type="term" value="C:membrane"/>
    <property type="evidence" value="ECO:0007669"/>
    <property type="project" value="UniProtKB-SubCell"/>
</dbReference>
<comment type="caution">
    <text evidence="6">The sequence shown here is derived from an EMBL/GenBank/DDBJ whole genome shotgun (WGS) entry which is preliminary data.</text>
</comment>
<keyword evidence="7" id="KW-1185">Reference proteome</keyword>
<dbReference type="AlphaFoldDB" id="H0EI08"/>
<dbReference type="PANTHER" id="PTHR16932">
    <property type="entry name" value="INTERFERON ALPHA-INDUCIBLE PROTEIN 27"/>
    <property type="match status" value="1"/>
</dbReference>
<keyword evidence="4" id="KW-1133">Transmembrane helix</keyword>
<dbReference type="EMBL" id="AGUE01000044">
    <property type="protein sequence ID" value="EHL01801.1"/>
    <property type="molecule type" value="Genomic_DNA"/>
</dbReference>